<accession>A0ABY3URT9</accession>
<dbReference type="EMBL" id="CP092428">
    <property type="protein sequence ID" value="ULP39955.1"/>
    <property type="molecule type" value="Genomic_DNA"/>
</dbReference>
<evidence type="ECO:0000313" key="3">
    <source>
        <dbReference type="Proteomes" id="UP001055159"/>
    </source>
</evidence>
<evidence type="ECO:0000313" key="2">
    <source>
        <dbReference type="EMBL" id="ULP39955.1"/>
    </source>
</evidence>
<gene>
    <name evidence="2" type="ORF">MJO55_29005</name>
</gene>
<dbReference type="Proteomes" id="UP001055159">
    <property type="component" value="Plasmid unnamed"/>
</dbReference>
<evidence type="ECO:0000256" key="1">
    <source>
        <dbReference type="SAM" id="MobiDB-lite"/>
    </source>
</evidence>
<geneLocation type="plasmid" evidence="2 3">
    <name>unnamed</name>
</geneLocation>
<proteinExistence type="predicted"/>
<reference evidence="2" key="1">
    <citation type="submission" date="2022-08" db="EMBL/GenBank/DDBJ databases">
        <title>Whole genome sequencing of non-tuberculosis mycobacteria type-strains.</title>
        <authorList>
            <person name="Igarashi Y."/>
            <person name="Osugi A."/>
            <person name="Mitarai S."/>
        </authorList>
    </citation>
    <scope>NUCLEOTIDE SEQUENCE</scope>
    <source>
        <strain evidence="2">JCM 16372</strain>
    </source>
</reference>
<name>A0ABY3URT9_9MYCO</name>
<protein>
    <submittedName>
        <fullName evidence="2">Helix-turn-helix domain-containing protein</fullName>
    </submittedName>
</protein>
<dbReference type="RefSeq" id="WP_239736415.1">
    <property type="nucleotide sequence ID" value="NZ_CP092428.2"/>
</dbReference>
<keyword evidence="2" id="KW-0614">Plasmid</keyword>
<feature type="region of interest" description="Disordered" evidence="1">
    <location>
        <begin position="210"/>
        <end position="246"/>
    </location>
</feature>
<feature type="region of interest" description="Disordered" evidence="1">
    <location>
        <begin position="394"/>
        <end position="418"/>
    </location>
</feature>
<sequence>MKDAFHGSARIPHGPYAAHRDLADVTTRPYHGSGPSLRRRGTAHTAPVWIRRASGHCFDRLPRIALDVNVQWGAIPCWSGRARRWAHETVPAAYRLRYNTHVRPVMPNNPVSLKSVVAVAEARASFADHRTGRNCRPTNERIAQLTGLSVRTVQRASTALRLLGVATEVMRGRQRTRAERYASWRVGDRGRGWASVWALHDSRFHRLSPHPEGSLLENQPSVKNSLTTSTRPKAGSSAAPRRTAPSPQALTLANRWICDRHSPPWARRYRTGAPWARLLTTVAEHGWTPRDLNQAITDWIGTGHWIPDAPHKPIGLLGAILAAHGNPAERPSALEEAREAAEFTLTRKRIAAQFAERDAALRARQAARAALSGSGRRAALDIARQAAQRALQRRAEADRLAHEERRTRVDEIRGIPAN</sequence>
<keyword evidence="3" id="KW-1185">Reference proteome</keyword>
<organism evidence="2 3">
    <name type="scientific">Mycolicibacterium rufum</name>
    <dbReference type="NCBI Taxonomy" id="318424"/>
    <lineage>
        <taxon>Bacteria</taxon>
        <taxon>Bacillati</taxon>
        <taxon>Actinomycetota</taxon>
        <taxon>Actinomycetes</taxon>
        <taxon>Mycobacteriales</taxon>
        <taxon>Mycobacteriaceae</taxon>
        <taxon>Mycolicibacterium</taxon>
    </lineage>
</organism>
<feature type="compositionally biased region" description="Polar residues" evidence="1">
    <location>
        <begin position="216"/>
        <end position="231"/>
    </location>
</feature>